<feature type="domain" description="Reverse transcriptase Ty1/copia-type" evidence="1">
    <location>
        <begin position="52"/>
        <end position="155"/>
    </location>
</feature>
<dbReference type="EMBL" id="BKCJ010005834">
    <property type="protein sequence ID" value="GEU68888.1"/>
    <property type="molecule type" value="Genomic_DNA"/>
</dbReference>
<evidence type="ECO:0000259" key="1">
    <source>
        <dbReference type="Pfam" id="PF07727"/>
    </source>
</evidence>
<protein>
    <submittedName>
        <fullName evidence="2">Retrovirus-related Pol polyprotein from transposon TNT 1-94</fullName>
    </submittedName>
</protein>
<gene>
    <name evidence="2" type="ORF">Tci_040866</name>
</gene>
<proteinExistence type="predicted"/>
<reference evidence="2" key="1">
    <citation type="journal article" date="2019" name="Sci. Rep.">
        <title>Draft genome of Tanacetum cinerariifolium, the natural source of mosquito coil.</title>
        <authorList>
            <person name="Yamashiro T."/>
            <person name="Shiraishi A."/>
            <person name="Satake H."/>
            <person name="Nakayama K."/>
        </authorList>
    </citation>
    <scope>NUCLEOTIDE SEQUENCE</scope>
</reference>
<sequence length="282" mass="32084">MSSAVNVTILPEFSPLVVSVVRVFAVGSCSASGNSITGSENALCILFPTILIKLKWIYKFKTNEYGEVLKKKARLIAQGFKQEEGINFEESFEPVGRIVAIRIFIANATHKNITIFQIDVKTAFLNGELKEEVYVSQPKGFVDQATHRMCAVDLTLFTRKAGNDLLLIQIYVDDIIFASTNIAMCKEFVNPMTTNFKMSMMGPDLTYEIFLCARYQEKPIEKNLNAVENGIVELYFVWTEYQLADIFIKPLLRERFNFLIEKLGMRSLSLEILKLLTEEQDE</sequence>
<organism evidence="2">
    <name type="scientific">Tanacetum cinerariifolium</name>
    <name type="common">Dalmatian daisy</name>
    <name type="synonym">Chrysanthemum cinerariifolium</name>
    <dbReference type="NCBI Taxonomy" id="118510"/>
    <lineage>
        <taxon>Eukaryota</taxon>
        <taxon>Viridiplantae</taxon>
        <taxon>Streptophyta</taxon>
        <taxon>Embryophyta</taxon>
        <taxon>Tracheophyta</taxon>
        <taxon>Spermatophyta</taxon>
        <taxon>Magnoliopsida</taxon>
        <taxon>eudicotyledons</taxon>
        <taxon>Gunneridae</taxon>
        <taxon>Pentapetalae</taxon>
        <taxon>asterids</taxon>
        <taxon>campanulids</taxon>
        <taxon>Asterales</taxon>
        <taxon>Asteraceae</taxon>
        <taxon>Asteroideae</taxon>
        <taxon>Anthemideae</taxon>
        <taxon>Anthemidinae</taxon>
        <taxon>Tanacetum</taxon>
    </lineage>
</organism>
<dbReference type="InterPro" id="IPR043502">
    <property type="entry name" value="DNA/RNA_pol_sf"/>
</dbReference>
<dbReference type="Pfam" id="PF07727">
    <property type="entry name" value="RVT_2"/>
    <property type="match status" value="1"/>
</dbReference>
<accession>A0A6L2M4I4</accession>
<name>A0A6L2M4I4_TANCI</name>
<dbReference type="AlphaFoldDB" id="A0A6L2M4I4"/>
<comment type="caution">
    <text evidence="2">The sequence shown here is derived from an EMBL/GenBank/DDBJ whole genome shotgun (WGS) entry which is preliminary data.</text>
</comment>
<evidence type="ECO:0000313" key="2">
    <source>
        <dbReference type="EMBL" id="GEU68888.1"/>
    </source>
</evidence>
<dbReference type="InterPro" id="IPR013103">
    <property type="entry name" value="RVT_2"/>
</dbReference>
<dbReference type="SUPFAM" id="SSF56672">
    <property type="entry name" value="DNA/RNA polymerases"/>
    <property type="match status" value="1"/>
</dbReference>